<proteinExistence type="predicted"/>
<dbReference type="OrthoDB" id="3804146at2"/>
<evidence type="ECO:0000313" key="3">
    <source>
        <dbReference type="Proteomes" id="UP000199103"/>
    </source>
</evidence>
<keyword evidence="1" id="KW-0472">Membrane</keyword>
<feature type="transmembrane region" description="Helical" evidence="1">
    <location>
        <begin position="360"/>
        <end position="379"/>
    </location>
</feature>
<feature type="transmembrane region" description="Helical" evidence="1">
    <location>
        <begin position="194"/>
        <end position="214"/>
    </location>
</feature>
<keyword evidence="3" id="KW-1185">Reference proteome</keyword>
<dbReference type="RefSeq" id="WP_091525704.1">
    <property type="nucleotide sequence ID" value="NZ_LT629772.1"/>
</dbReference>
<feature type="transmembrane region" description="Helical" evidence="1">
    <location>
        <begin position="56"/>
        <end position="81"/>
    </location>
</feature>
<keyword evidence="1" id="KW-0812">Transmembrane</keyword>
<feature type="transmembrane region" description="Helical" evidence="1">
    <location>
        <begin position="162"/>
        <end position="182"/>
    </location>
</feature>
<evidence type="ECO:0000256" key="1">
    <source>
        <dbReference type="SAM" id="Phobius"/>
    </source>
</evidence>
<evidence type="ECO:0000313" key="2">
    <source>
        <dbReference type="EMBL" id="SDS72280.1"/>
    </source>
</evidence>
<dbReference type="Proteomes" id="UP000199103">
    <property type="component" value="Chromosome I"/>
</dbReference>
<sequence>MTPLAMVWTDIRILVLDTTRIWWRMLPKIVAIFLFGWLGYQLALKLAIPAGHINPWLGLLIFAFSFVSKLAAVVLILRLVGNALGVRRLIPRQELEEDDRDTSVTGLLAMTLLPFLGIYTAYGLVTKASDQMIIEDWFRSGGAFAEDTIIGGLRLNGDDVPVSRYIVVLSIIVGAYLVRRLVDALQERTGWRPLGIVGTFIESFFVLVTITAGVDIMSQIKFWVADRAIFGWLETFKNVVADAVAALGINLPAVLSAVWSFITEHAWPVITSGLAEPIFWLAIAALIYGSSVISIGELWRAGKPLASRVRVARRVLERAARQTEEDRAARAGKAVMSQVKEAFLGDIDDKYLPTLHSLRLILRAGFSFLGAYVVVYGAQKIATSAFDWLLANTIGGHQFTFWLVWLPSYNLVIDLIFEPWRLCLLAAALRRCLIIFRTRAEVRGTLDADQHNSAEQVAAEELIEPASGRQAVGAVG</sequence>
<dbReference type="AlphaFoldDB" id="A0A1H1UIV2"/>
<organism evidence="2 3">
    <name type="scientific">Microlunatus soli</name>
    <dbReference type="NCBI Taxonomy" id="630515"/>
    <lineage>
        <taxon>Bacteria</taxon>
        <taxon>Bacillati</taxon>
        <taxon>Actinomycetota</taxon>
        <taxon>Actinomycetes</taxon>
        <taxon>Propionibacteriales</taxon>
        <taxon>Propionibacteriaceae</taxon>
        <taxon>Microlunatus</taxon>
    </lineage>
</organism>
<accession>A0A1H1UIV2</accession>
<feature type="transmembrane region" description="Helical" evidence="1">
    <location>
        <begin position="278"/>
        <end position="299"/>
    </location>
</feature>
<dbReference type="EMBL" id="LT629772">
    <property type="protein sequence ID" value="SDS72280.1"/>
    <property type="molecule type" value="Genomic_DNA"/>
</dbReference>
<name>A0A1H1UIV2_9ACTN</name>
<reference evidence="2 3" key="1">
    <citation type="submission" date="2016-10" db="EMBL/GenBank/DDBJ databases">
        <authorList>
            <person name="de Groot N.N."/>
        </authorList>
    </citation>
    <scope>NUCLEOTIDE SEQUENCE [LARGE SCALE GENOMIC DNA]</scope>
    <source>
        <strain evidence="2 3">DSM 21800</strain>
    </source>
</reference>
<feature type="transmembrane region" description="Helical" evidence="1">
    <location>
        <begin position="102"/>
        <end position="122"/>
    </location>
</feature>
<keyword evidence="1" id="KW-1133">Transmembrane helix</keyword>
<feature type="transmembrane region" description="Helical" evidence="1">
    <location>
        <begin position="399"/>
        <end position="417"/>
    </location>
</feature>
<protein>
    <submittedName>
        <fullName evidence="2">Uncharacterized protein</fullName>
    </submittedName>
</protein>
<gene>
    <name evidence="2" type="ORF">SAMN04489812_2804</name>
</gene>
<feature type="transmembrane region" description="Helical" evidence="1">
    <location>
        <begin position="21"/>
        <end position="44"/>
    </location>
</feature>
<dbReference type="STRING" id="630515.SAMN04489812_2804"/>